<dbReference type="Gene3D" id="3.40.50.620">
    <property type="entry name" value="HUPs"/>
    <property type="match status" value="2"/>
</dbReference>
<dbReference type="PRINTS" id="PR01438">
    <property type="entry name" value="UNVRSLSTRESS"/>
</dbReference>
<protein>
    <submittedName>
        <fullName evidence="3">Universal stress protein</fullName>
    </submittedName>
</protein>
<proteinExistence type="inferred from homology"/>
<dbReference type="InterPro" id="IPR006015">
    <property type="entry name" value="Universal_stress_UspA"/>
</dbReference>
<evidence type="ECO:0000256" key="1">
    <source>
        <dbReference type="ARBA" id="ARBA00008791"/>
    </source>
</evidence>
<dbReference type="PANTHER" id="PTHR46268:SF6">
    <property type="entry name" value="UNIVERSAL STRESS PROTEIN UP12"/>
    <property type="match status" value="1"/>
</dbReference>
<dbReference type="Pfam" id="PF00582">
    <property type="entry name" value="Usp"/>
    <property type="match status" value="2"/>
</dbReference>
<organism evidence="3 4">
    <name type="scientific">Pedobacter aquae</name>
    <dbReference type="NCBI Taxonomy" id="2605747"/>
    <lineage>
        <taxon>Bacteria</taxon>
        <taxon>Pseudomonadati</taxon>
        <taxon>Bacteroidota</taxon>
        <taxon>Sphingobacteriia</taxon>
        <taxon>Sphingobacteriales</taxon>
        <taxon>Sphingobacteriaceae</taxon>
        <taxon>Pedobacter</taxon>
    </lineage>
</organism>
<name>A0A5C0VEB2_9SPHI</name>
<dbReference type="Proteomes" id="UP000323653">
    <property type="component" value="Chromosome"/>
</dbReference>
<evidence type="ECO:0000313" key="3">
    <source>
        <dbReference type="EMBL" id="QEK50409.1"/>
    </source>
</evidence>
<evidence type="ECO:0000259" key="2">
    <source>
        <dbReference type="Pfam" id="PF00582"/>
    </source>
</evidence>
<dbReference type="RefSeq" id="WP_149073607.1">
    <property type="nucleotide sequence ID" value="NZ_CP043329.1"/>
</dbReference>
<dbReference type="InterPro" id="IPR006016">
    <property type="entry name" value="UspA"/>
</dbReference>
<dbReference type="PANTHER" id="PTHR46268">
    <property type="entry name" value="STRESS RESPONSE PROTEIN NHAX"/>
    <property type="match status" value="1"/>
</dbReference>
<gene>
    <name evidence="3" type="ORF">FYC62_01035</name>
</gene>
<keyword evidence="4" id="KW-1185">Reference proteome</keyword>
<reference evidence="3 4" key="1">
    <citation type="submission" date="2019-08" db="EMBL/GenBank/DDBJ databases">
        <title>Pedobacter sp. nov., isolated from Han river, South Korea.</title>
        <authorList>
            <person name="Lee D.-H."/>
            <person name="Kim Y.-S."/>
            <person name="Hwang E.-M."/>
            <person name="Le Tran T.C."/>
            <person name="Cha C.-J."/>
        </authorList>
    </citation>
    <scope>NUCLEOTIDE SEQUENCE [LARGE SCALE GENOMIC DNA]</scope>
    <source>
        <strain evidence="3 4">CJ43</strain>
    </source>
</reference>
<dbReference type="EMBL" id="CP043329">
    <property type="protein sequence ID" value="QEK50409.1"/>
    <property type="molecule type" value="Genomic_DNA"/>
</dbReference>
<accession>A0A5C0VEB2</accession>
<comment type="similarity">
    <text evidence="1">Belongs to the universal stress protein A family.</text>
</comment>
<feature type="domain" description="UspA" evidence="2">
    <location>
        <begin position="146"/>
        <end position="266"/>
    </location>
</feature>
<dbReference type="CDD" id="cd00293">
    <property type="entry name" value="USP-like"/>
    <property type="match status" value="2"/>
</dbReference>
<dbReference type="InterPro" id="IPR014729">
    <property type="entry name" value="Rossmann-like_a/b/a_fold"/>
</dbReference>
<dbReference type="KEGG" id="pej:FYC62_01035"/>
<dbReference type="SUPFAM" id="SSF52402">
    <property type="entry name" value="Adenine nucleotide alpha hydrolases-like"/>
    <property type="match status" value="2"/>
</dbReference>
<feature type="domain" description="UspA" evidence="2">
    <location>
        <begin position="5"/>
        <end position="134"/>
    </location>
</feature>
<dbReference type="AlphaFoldDB" id="A0A5C0VEB2"/>
<sequence>METLKILVPTDFSATFHAADAVVNLLQNKVNTQVTLLHVIPASGNILDEEAAENKVLAQIEDAKQKFKALQLNWKFDYLLKKGAITSTINEMAVELGVDVIIMGTKGSSGLMEHLVGSEAQHVARGAAVPIITVNQYSTPAKLQQVLLLLDFEKPSTHHQLDFIYKIADEDAFINLLHILKPNEIGMIADIEQNMREFAAINNLENYNVFLHSDDQVDEGVYNFNKDHEMDLVCIGTHGRKGFSHLLFGSVAERLINHCAKPVLTYHLNN</sequence>
<evidence type="ECO:0000313" key="4">
    <source>
        <dbReference type="Proteomes" id="UP000323653"/>
    </source>
</evidence>